<dbReference type="InterPro" id="IPR036388">
    <property type="entry name" value="WH-like_DNA-bd_sf"/>
</dbReference>
<evidence type="ECO:0000259" key="4">
    <source>
        <dbReference type="PROSITE" id="PS51077"/>
    </source>
</evidence>
<dbReference type="InterPro" id="IPR029016">
    <property type="entry name" value="GAF-like_dom_sf"/>
</dbReference>
<dbReference type="InterPro" id="IPR036390">
    <property type="entry name" value="WH_DNA-bd_sf"/>
</dbReference>
<proteinExistence type="predicted"/>
<name>M4Z8D1_9BRAD</name>
<dbReference type="eggNOG" id="COG1414">
    <property type="taxonomic scope" value="Bacteria"/>
</dbReference>
<dbReference type="SUPFAM" id="SSF55781">
    <property type="entry name" value="GAF domain-like"/>
    <property type="match status" value="1"/>
</dbReference>
<dbReference type="Gene3D" id="1.10.10.10">
    <property type="entry name" value="Winged helix-like DNA-binding domain superfamily/Winged helix DNA-binding domain"/>
    <property type="match status" value="1"/>
</dbReference>
<keyword evidence="1" id="KW-0805">Transcription regulation</keyword>
<sequence length="257" mass="27664">MYTVPKWSPDRGLFGIEDVAKKSSKPRKTVKPEKSSGLKGVSAVDRALSILTAFQRGDSEVSLAELTKRTGLVKTTVMRMALSLESFGLIRRVDDGGYRLDAEVMRLAACYQHAFGLADHVTPVLEQLARSTGETASFYTRRGEQRLCLFRVESANQIRMHVQPGDLRPMDKSAIAQVLRHFDRGRAAAAIETPIFTSGVTDPHSAALATPVFGPSGALLGALALSGPVTRLTAARADEIRPQLRTAGVDLTTACGG</sequence>
<protein>
    <submittedName>
        <fullName evidence="6">Putative transcriptional regulatory protein, IclR family</fullName>
    </submittedName>
</protein>
<dbReference type="SMART" id="SM00346">
    <property type="entry name" value="HTH_ICLR"/>
    <property type="match status" value="1"/>
</dbReference>
<evidence type="ECO:0000313" key="6">
    <source>
        <dbReference type="EMBL" id="BAM89898.1"/>
    </source>
</evidence>
<dbReference type="PROSITE" id="PS51077">
    <property type="entry name" value="HTH_ICLR"/>
    <property type="match status" value="1"/>
</dbReference>
<organism evidence="6 7">
    <name type="scientific">Bradyrhizobium oligotrophicum S58</name>
    <dbReference type="NCBI Taxonomy" id="1245469"/>
    <lineage>
        <taxon>Bacteria</taxon>
        <taxon>Pseudomonadati</taxon>
        <taxon>Pseudomonadota</taxon>
        <taxon>Alphaproteobacteria</taxon>
        <taxon>Hyphomicrobiales</taxon>
        <taxon>Nitrobacteraceae</taxon>
        <taxon>Bradyrhizobium</taxon>
    </lineage>
</organism>
<dbReference type="InterPro" id="IPR005471">
    <property type="entry name" value="Tscrpt_reg_IclR_N"/>
</dbReference>
<dbReference type="Proteomes" id="UP000011841">
    <property type="component" value="Chromosome"/>
</dbReference>
<feature type="domain" description="HTH iclR-type" evidence="4">
    <location>
        <begin position="41"/>
        <end position="102"/>
    </location>
</feature>
<evidence type="ECO:0000256" key="3">
    <source>
        <dbReference type="ARBA" id="ARBA00023163"/>
    </source>
</evidence>
<dbReference type="Pfam" id="PF01614">
    <property type="entry name" value="IclR_C"/>
    <property type="match status" value="1"/>
</dbReference>
<dbReference type="PANTHER" id="PTHR30136">
    <property type="entry name" value="HELIX-TURN-HELIX TRANSCRIPTIONAL REGULATOR, ICLR FAMILY"/>
    <property type="match status" value="1"/>
</dbReference>
<dbReference type="PROSITE" id="PS51078">
    <property type="entry name" value="ICLR_ED"/>
    <property type="match status" value="1"/>
</dbReference>
<dbReference type="InterPro" id="IPR050707">
    <property type="entry name" value="HTH_MetabolicPath_Reg"/>
</dbReference>
<evidence type="ECO:0000256" key="1">
    <source>
        <dbReference type="ARBA" id="ARBA00023015"/>
    </source>
</evidence>
<dbReference type="PANTHER" id="PTHR30136:SF39">
    <property type="entry name" value="TRANSCRIPTIONAL REGULATORY PROTEIN"/>
    <property type="match status" value="1"/>
</dbReference>
<dbReference type="InterPro" id="IPR014757">
    <property type="entry name" value="Tscrpt_reg_IclR_C"/>
</dbReference>
<dbReference type="Pfam" id="PF09339">
    <property type="entry name" value="HTH_IclR"/>
    <property type="match status" value="1"/>
</dbReference>
<dbReference type="GO" id="GO:0045892">
    <property type="term" value="P:negative regulation of DNA-templated transcription"/>
    <property type="evidence" value="ECO:0007669"/>
    <property type="project" value="TreeGrafter"/>
</dbReference>
<gene>
    <name evidence="6" type="ORF">S58_39090</name>
</gene>
<dbReference type="KEGG" id="aol:S58_39090"/>
<accession>M4Z8D1</accession>
<evidence type="ECO:0000313" key="7">
    <source>
        <dbReference type="Proteomes" id="UP000011841"/>
    </source>
</evidence>
<dbReference type="GO" id="GO:0003677">
    <property type="term" value="F:DNA binding"/>
    <property type="evidence" value="ECO:0007669"/>
    <property type="project" value="UniProtKB-KW"/>
</dbReference>
<dbReference type="Gene3D" id="3.30.450.40">
    <property type="match status" value="2"/>
</dbReference>
<evidence type="ECO:0000256" key="2">
    <source>
        <dbReference type="ARBA" id="ARBA00023125"/>
    </source>
</evidence>
<keyword evidence="2" id="KW-0238">DNA-binding</keyword>
<dbReference type="STRING" id="1245469.S58_39090"/>
<keyword evidence="3" id="KW-0804">Transcription</keyword>
<feature type="domain" description="IclR-ED" evidence="5">
    <location>
        <begin position="103"/>
        <end position="257"/>
    </location>
</feature>
<dbReference type="PATRIC" id="fig|1245469.3.peg.3989"/>
<dbReference type="AlphaFoldDB" id="M4Z8D1"/>
<dbReference type="GO" id="GO:0003700">
    <property type="term" value="F:DNA-binding transcription factor activity"/>
    <property type="evidence" value="ECO:0007669"/>
    <property type="project" value="TreeGrafter"/>
</dbReference>
<evidence type="ECO:0000259" key="5">
    <source>
        <dbReference type="PROSITE" id="PS51078"/>
    </source>
</evidence>
<dbReference type="SUPFAM" id="SSF46785">
    <property type="entry name" value="Winged helix' DNA-binding domain"/>
    <property type="match status" value="1"/>
</dbReference>
<reference evidence="6 7" key="1">
    <citation type="journal article" date="2013" name="Appl. Environ. Microbiol.">
        <title>Genome analysis suggests that the soil oligotrophic bacterium Agromonas oligotrophica (Bradyrhizobium oligotrophicum) is a nitrogen-fixing symbiont of Aeschynomene indica.</title>
        <authorList>
            <person name="Okubo T."/>
            <person name="Fukushima S."/>
            <person name="Itakura M."/>
            <person name="Oshima K."/>
            <person name="Longtonglang A."/>
            <person name="Teaumroong N."/>
            <person name="Mitsui H."/>
            <person name="Hattori M."/>
            <person name="Hattori R."/>
            <person name="Hattori T."/>
            <person name="Minamisawa K."/>
        </authorList>
    </citation>
    <scope>NUCLEOTIDE SEQUENCE [LARGE SCALE GENOMIC DNA]</scope>
    <source>
        <strain evidence="6 7">S58</strain>
    </source>
</reference>
<dbReference type="HOGENOM" id="CLU_062618_4_1_5"/>
<dbReference type="EMBL" id="AP012603">
    <property type="protein sequence ID" value="BAM89898.1"/>
    <property type="molecule type" value="Genomic_DNA"/>
</dbReference>
<keyword evidence="7" id="KW-1185">Reference proteome</keyword>